<accession>A0AAV2EUD7</accession>
<feature type="chain" id="PRO_5043707597" evidence="1">
    <location>
        <begin position="42"/>
        <end position="88"/>
    </location>
</feature>
<feature type="signal peptide" evidence="1">
    <location>
        <begin position="1"/>
        <end position="41"/>
    </location>
</feature>
<proteinExistence type="predicted"/>
<dbReference type="AlphaFoldDB" id="A0AAV2EUD7"/>
<gene>
    <name evidence="2" type="ORF">LTRI10_LOCUS30294</name>
</gene>
<keyword evidence="3" id="KW-1185">Reference proteome</keyword>
<organism evidence="2 3">
    <name type="scientific">Linum trigynum</name>
    <dbReference type="NCBI Taxonomy" id="586398"/>
    <lineage>
        <taxon>Eukaryota</taxon>
        <taxon>Viridiplantae</taxon>
        <taxon>Streptophyta</taxon>
        <taxon>Embryophyta</taxon>
        <taxon>Tracheophyta</taxon>
        <taxon>Spermatophyta</taxon>
        <taxon>Magnoliopsida</taxon>
        <taxon>eudicotyledons</taxon>
        <taxon>Gunneridae</taxon>
        <taxon>Pentapetalae</taxon>
        <taxon>rosids</taxon>
        <taxon>fabids</taxon>
        <taxon>Malpighiales</taxon>
        <taxon>Linaceae</taxon>
        <taxon>Linum</taxon>
    </lineage>
</organism>
<sequence>MAMAGEKVSRKSSIGSGKMVMMTVALMLAVVMLGEFQLGRADDPVNRKCVKDCLAKCHSTEDRCYCLCITKCPGTIPPASRTSQCLND</sequence>
<name>A0AAV2EUD7_9ROSI</name>
<evidence type="ECO:0000256" key="1">
    <source>
        <dbReference type="SAM" id="SignalP"/>
    </source>
</evidence>
<keyword evidence="1" id="KW-0732">Signal</keyword>
<evidence type="ECO:0000313" key="2">
    <source>
        <dbReference type="EMBL" id="CAL1389439.1"/>
    </source>
</evidence>
<dbReference type="Proteomes" id="UP001497516">
    <property type="component" value="Chromosome 5"/>
</dbReference>
<reference evidence="2 3" key="1">
    <citation type="submission" date="2024-04" db="EMBL/GenBank/DDBJ databases">
        <authorList>
            <person name="Fracassetti M."/>
        </authorList>
    </citation>
    <scope>NUCLEOTIDE SEQUENCE [LARGE SCALE GENOMIC DNA]</scope>
</reference>
<protein>
    <submittedName>
        <fullName evidence="2">Uncharacterized protein</fullName>
    </submittedName>
</protein>
<evidence type="ECO:0000313" key="3">
    <source>
        <dbReference type="Proteomes" id="UP001497516"/>
    </source>
</evidence>
<dbReference type="EMBL" id="OZ034818">
    <property type="protein sequence ID" value="CAL1389439.1"/>
    <property type="molecule type" value="Genomic_DNA"/>
</dbReference>